<evidence type="ECO:0000313" key="3">
    <source>
        <dbReference type="Proteomes" id="UP000477285"/>
    </source>
</evidence>
<dbReference type="Proteomes" id="UP000477285">
    <property type="component" value="Unassembled WGS sequence"/>
</dbReference>
<proteinExistence type="predicted"/>
<accession>A0A6L8T621</accession>
<sequence length="52" mass="5981">MCLNRKPEGNQRKNFPSKDEIGHIHLKGMRENDRYLPMGIGSGRCFEDSLGF</sequence>
<evidence type="ECO:0000256" key="1">
    <source>
        <dbReference type="SAM" id="MobiDB-lite"/>
    </source>
</evidence>
<protein>
    <submittedName>
        <fullName evidence="2">Uncharacterized protein</fullName>
    </submittedName>
</protein>
<comment type="caution">
    <text evidence="2">The sequence shown here is derived from an EMBL/GenBank/DDBJ whole genome shotgun (WGS) entry which is preliminary data.</text>
</comment>
<evidence type="ECO:0000313" key="2">
    <source>
        <dbReference type="EMBL" id="MZL34960.1"/>
    </source>
</evidence>
<gene>
    <name evidence="2" type="ORF">GT728_17655</name>
</gene>
<dbReference type="AlphaFoldDB" id="A0A6L8T621"/>
<dbReference type="RefSeq" id="WP_161234222.1">
    <property type="nucleotide sequence ID" value="NZ_JBCLNB010000045.1"/>
</dbReference>
<organism evidence="2 3">
    <name type="scientific">Blautia wexlerae</name>
    <dbReference type="NCBI Taxonomy" id="418240"/>
    <lineage>
        <taxon>Bacteria</taxon>
        <taxon>Bacillati</taxon>
        <taxon>Bacillota</taxon>
        <taxon>Clostridia</taxon>
        <taxon>Lachnospirales</taxon>
        <taxon>Lachnospiraceae</taxon>
        <taxon>Blautia</taxon>
    </lineage>
</organism>
<dbReference type="EMBL" id="WWVQ01000061">
    <property type="protein sequence ID" value="MZL34960.1"/>
    <property type="molecule type" value="Genomic_DNA"/>
</dbReference>
<feature type="region of interest" description="Disordered" evidence="1">
    <location>
        <begin position="1"/>
        <end position="20"/>
    </location>
</feature>
<reference evidence="2 3" key="1">
    <citation type="journal article" date="2019" name="Nat. Med.">
        <title>A library of human gut bacterial isolates paired with longitudinal multiomics data enables mechanistic microbiome research.</title>
        <authorList>
            <person name="Poyet M."/>
            <person name="Groussin M."/>
            <person name="Gibbons S.M."/>
            <person name="Avila-Pacheco J."/>
            <person name="Jiang X."/>
            <person name="Kearney S.M."/>
            <person name="Perrotta A.R."/>
            <person name="Berdy B."/>
            <person name="Zhao S."/>
            <person name="Lieberman T.D."/>
            <person name="Swanson P.K."/>
            <person name="Smith M."/>
            <person name="Roesemann S."/>
            <person name="Alexander J.E."/>
            <person name="Rich S.A."/>
            <person name="Livny J."/>
            <person name="Vlamakis H."/>
            <person name="Clish C."/>
            <person name="Bullock K."/>
            <person name="Deik A."/>
            <person name="Scott J."/>
            <person name="Pierce K.A."/>
            <person name="Xavier R.J."/>
            <person name="Alm E.J."/>
        </authorList>
    </citation>
    <scope>NUCLEOTIDE SEQUENCE [LARGE SCALE GENOMIC DNA]</scope>
    <source>
        <strain evidence="2 3">BIOML-A1</strain>
    </source>
</reference>
<name>A0A6L8T621_9FIRM</name>